<keyword evidence="3" id="KW-1185">Reference proteome</keyword>
<evidence type="ECO:0000313" key="2">
    <source>
        <dbReference type="EMBL" id="OMO99588.1"/>
    </source>
</evidence>
<gene>
    <name evidence="2" type="ORF">CCACVL1_03722</name>
</gene>
<comment type="caution">
    <text evidence="2">The sequence shown here is derived from an EMBL/GenBank/DDBJ whole genome shotgun (WGS) entry which is preliminary data.</text>
</comment>
<protein>
    <submittedName>
        <fullName evidence="2">Uncharacterized protein</fullName>
    </submittedName>
</protein>
<evidence type="ECO:0000313" key="3">
    <source>
        <dbReference type="Proteomes" id="UP000188268"/>
    </source>
</evidence>
<name>A0A1R3JXJ2_COCAP</name>
<reference evidence="2 3" key="1">
    <citation type="submission" date="2013-09" db="EMBL/GenBank/DDBJ databases">
        <title>Corchorus capsularis genome sequencing.</title>
        <authorList>
            <person name="Alam M."/>
            <person name="Haque M.S."/>
            <person name="Islam M.S."/>
            <person name="Emdad E.M."/>
            <person name="Islam M.M."/>
            <person name="Ahmed B."/>
            <person name="Halim A."/>
            <person name="Hossen Q.M.M."/>
            <person name="Hossain M.Z."/>
            <person name="Ahmed R."/>
            <person name="Khan M.M."/>
            <person name="Islam R."/>
            <person name="Rashid M.M."/>
            <person name="Khan S.A."/>
            <person name="Rahman M.S."/>
            <person name="Alam M."/>
        </authorList>
    </citation>
    <scope>NUCLEOTIDE SEQUENCE [LARGE SCALE GENOMIC DNA]</scope>
    <source>
        <strain evidence="3">cv. CVL-1</strain>
        <tissue evidence="2">Whole seedling</tissue>
    </source>
</reference>
<evidence type="ECO:0000256" key="1">
    <source>
        <dbReference type="SAM" id="MobiDB-lite"/>
    </source>
</evidence>
<organism evidence="2 3">
    <name type="scientific">Corchorus capsularis</name>
    <name type="common">Jute</name>
    <dbReference type="NCBI Taxonomy" id="210143"/>
    <lineage>
        <taxon>Eukaryota</taxon>
        <taxon>Viridiplantae</taxon>
        <taxon>Streptophyta</taxon>
        <taxon>Embryophyta</taxon>
        <taxon>Tracheophyta</taxon>
        <taxon>Spermatophyta</taxon>
        <taxon>Magnoliopsida</taxon>
        <taxon>eudicotyledons</taxon>
        <taxon>Gunneridae</taxon>
        <taxon>Pentapetalae</taxon>
        <taxon>rosids</taxon>
        <taxon>malvids</taxon>
        <taxon>Malvales</taxon>
        <taxon>Malvaceae</taxon>
        <taxon>Grewioideae</taxon>
        <taxon>Apeibeae</taxon>
        <taxon>Corchorus</taxon>
    </lineage>
</organism>
<dbReference type="AlphaFoldDB" id="A0A1R3JXJ2"/>
<proteinExistence type="predicted"/>
<sequence>MARAESSSGYHRASWLSQDSVGAV</sequence>
<dbReference type="Gramene" id="OMO99588">
    <property type="protein sequence ID" value="OMO99588"/>
    <property type="gene ID" value="CCACVL1_03722"/>
</dbReference>
<dbReference type="Proteomes" id="UP000188268">
    <property type="component" value="Unassembled WGS sequence"/>
</dbReference>
<feature type="region of interest" description="Disordered" evidence="1">
    <location>
        <begin position="1"/>
        <end position="24"/>
    </location>
</feature>
<dbReference type="EMBL" id="AWWV01006837">
    <property type="protein sequence ID" value="OMO99588.1"/>
    <property type="molecule type" value="Genomic_DNA"/>
</dbReference>
<accession>A0A1R3JXJ2</accession>